<evidence type="ECO:0000256" key="1">
    <source>
        <dbReference type="ARBA" id="ARBA00022729"/>
    </source>
</evidence>
<gene>
    <name evidence="4" type="ORF">CLV94_0367</name>
</gene>
<evidence type="ECO:0000256" key="2">
    <source>
        <dbReference type="SAM" id="SignalP"/>
    </source>
</evidence>
<protein>
    <submittedName>
        <fullName evidence="4">Thioredoxin-like protein</fullName>
    </submittedName>
</protein>
<dbReference type="InterPro" id="IPR051099">
    <property type="entry name" value="AGR/TXD"/>
</dbReference>
<accession>A0A495MH73</accession>
<feature type="domain" description="Thioredoxin" evidence="3">
    <location>
        <begin position="3"/>
        <end position="144"/>
    </location>
</feature>
<dbReference type="Pfam" id="PF13899">
    <property type="entry name" value="Thioredoxin_7"/>
    <property type="match status" value="1"/>
</dbReference>
<comment type="caution">
    <text evidence="4">The sequence shown here is derived from an EMBL/GenBank/DDBJ whole genome shotgun (WGS) entry which is preliminary data.</text>
</comment>
<organism evidence="4 5">
    <name type="scientific">Flavobacterium endophyticum</name>
    <dbReference type="NCBI Taxonomy" id="1540163"/>
    <lineage>
        <taxon>Bacteria</taxon>
        <taxon>Pseudomonadati</taxon>
        <taxon>Bacteroidota</taxon>
        <taxon>Flavobacteriia</taxon>
        <taxon>Flavobacteriales</taxon>
        <taxon>Flavobacteriaceae</taxon>
        <taxon>Flavobacterium</taxon>
    </lineage>
</organism>
<evidence type="ECO:0000313" key="5">
    <source>
        <dbReference type="Proteomes" id="UP000277579"/>
    </source>
</evidence>
<keyword evidence="1 2" id="KW-0732">Signal</keyword>
<feature type="chain" id="PRO_5019841811" evidence="2">
    <location>
        <begin position="19"/>
        <end position="145"/>
    </location>
</feature>
<feature type="signal peptide" evidence="2">
    <location>
        <begin position="1"/>
        <end position="18"/>
    </location>
</feature>
<dbReference type="Gene3D" id="3.40.30.10">
    <property type="entry name" value="Glutaredoxin"/>
    <property type="match status" value="1"/>
</dbReference>
<evidence type="ECO:0000259" key="3">
    <source>
        <dbReference type="PROSITE" id="PS51352"/>
    </source>
</evidence>
<dbReference type="SUPFAM" id="SSF52833">
    <property type="entry name" value="Thioredoxin-like"/>
    <property type="match status" value="1"/>
</dbReference>
<dbReference type="InterPro" id="IPR013766">
    <property type="entry name" value="Thioredoxin_domain"/>
</dbReference>
<dbReference type="InterPro" id="IPR036249">
    <property type="entry name" value="Thioredoxin-like_sf"/>
</dbReference>
<proteinExistence type="predicted"/>
<keyword evidence="5" id="KW-1185">Reference proteome</keyword>
<dbReference type="RefSeq" id="WP_121374749.1">
    <property type="nucleotide sequence ID" value="NZ_RBLC01000001.1"/>
</dbReference>
<dbReference type="OrthoDB" id="981626at2"/>
<dbReference type="EMBL" id="RBLC01000001">
    <property type="protein sequence ID" value="RKS25337.1"/>
    <property type="molecule type" value="Genomic_DNA"/>
</dbReference>
<name>A0A495MH73_9FLAO</name>
<sequence length="145" mass="16290">MKNILLLFLLTVSFPALSQKWNTSIAEAKSIASKESKPIVLVFSGSDWCAPCIKLEKSVWQSEEFKKEANGNWVLVKADFPKKKNNTQSEELKAQNRALAEKYNKEGFFPLIVVLDKTGKVLGKTGFNSIKASEYISLIRSFLSK</sequence>
<dbReference type="PANTHER" id="PTHR15337:SF11">
    <property type="entry name" value="THIOREDOXIN DOMAIN-CONTAINING PROTEIN"/>
    <property type="match status" value="1"/>
</dbReference>
<evidence type="ECO:0000313" key="4">
    <source>
        <dbReference type="EMBL" id="RKS25337.1"/>
    </source>
</evidence>
<dbReference type="PROSITE" id="PS51352">
    <property type="entry name" value="THIOREDOXIN_2"/>
    <property type="match status" value="1"/>
</dbReference>
<reference evidence="4 5" key="1">
    <citation type="submission" date="2018-10" db="EMBL/GenBank/DDBJ databases">
        <title>Genomic Encyclopedia of Archaeal and Bacterial Type Strains, Phase II (KMG-II): from individual species to whole genera.</title>
        <authorList>
            <person name="Goeker M."/>
        </authorList>
    </citation>
    <scope>NUCLEOTIDE SEQUENCE [LARGE SCALE GENOMIC DNA]</scope>
    <source>
        <strain evidence="4 5">DSM 29537</strain>
    </source>
</reference>
<dbReference type="AlphaFoldDB" id="A0A495MH73"/>
<dbReference type="PANTHER" id="PTHR15337">
    <property type="entry name" value="ANTERIOR GRADIENT PROTEIN-RELATED"/>
    <property type="match status" value="1"/>
</dbReference>
<dbReference type="Proteomes" id="UP000277579">
    <property type="component" value="Unassembled WGS sequence"/>
</dbReference>